<dbReference type="OMA" id="ISGCYAR"/>
<evidence type="ECO:0000256" key="1">
    <source>
        <dbReference type="ARBA" id="ARBA00004123"/>
    </source>
</evidence>
<evidence type="ECO:0000256" key="2">
    <source>
        <dbReference type="ARBA" id="ARBA00023015"/>
    </source>
</evidence>
<dbReference type="GO" id="GO:0006368">
    <property type="term" value="P:transcription elongation by RNA polymerase II"/>
    <property type="evidence" value="ECO:0007669"/>
    <property type="project" value="EnsemblFungi"/>
</dbReference>
<proteinExistence type="predicted"/>
<dbReference type="HOGENOM" id="CLU_036626_1_0_1"/>
<dbReference type="AlphaFoldDB" id="G8Y0M8"/>
<dbReference type="PROSITE" id="PS51360">
    <property type="entry name" value="PLUS3"/>
    <property type="match status" value="1"/>
</dbReference>
<dbReference type="GO" id="GO:0032968">
    <property type="term" value="P:positive regulation of transcription elongation by RNA polymerase II"/>
    <property type="evidence" value="ECO:0007669"/>
    <property type="project" value="EnsemblFungi"/>
</dbReference>
<feature type="compositionally biased region" description="Basic and acidic residues" evidence="5">
    <location>
        <begin position="107"/>
        <end position="200"/>
    </location>
</feature>
<dbReference type="GO" id="GO:0090262">
    <property type="term" value="P:regulation of transcription-coupled nucleotide-excision repair"/>
    <property type="evidence" value="ECO:0007669"/>
    <property type="project" value="EnsemblFungi"/>
</dbReference>
<reference evidence="7 8" key="1">
    <citation type="journal article" date="2012" name="G3 (Bethesda)">
        <title>Pichia sorbitophila, an interspecies yeast hybrid reveals early steps of genome resolution following polyploidization.</title>
        <authorList>
            <person name="Leh Louis V."/>
            <person name="Despons L."/>
            <person name="Friedrich A."/>
            <person name="Martin T."/>
            <person name="Durrens P."/>
            <person name="Casaregola S."/>
            <person name="Neuveglise C."/>
            <person name="Fairhead C."/>
            <person name="Marck C."/>
            <person name="Cruz J.A."/>
            <person name="Straub M.L."/>
            <person name="Kugler V."/>
            <person name="Sacerdot C."/>
            <person name="Uzunov Z."/>
            <person name="Thierry A."/>
            <person name="Weiss S."/>
            <person name="Bleykasten C."/>
            <person name="De Montigny J."/>
            <person name="Jacques N."/>
            <person name="Jung P."/>
            <person name="Lemaire M."/>
            <person name="Mallet S."/>
            <person name="Morel G."/>
            <person name="Richard G.F."/>
            <person name="Sarkar A."/>
            <person name="Savel G."/>
            <person name="Schacherer J."/>
            <person name="Seret M.L."/>
            <person name="Talla E."/>
            <person name="Samson G."/>
            <person name="Jubin C."/>
            <person name="Poulain J."/>
            <person name="Vacherie B."/>
            <person name="Barbe V."/>
            <person name="Pelletier E."/>
            <person name="Sherman D.J."/>
            <person name="Westhof E."/>
            <person name="Weissenbach J."/>
            <person name="Baret P.V."/>
            <person name="Wincker P."/>
            <person name="Gaillardin C."/>
            <person name="Dujon B."/>
            <person name="Souciet J.L."/>
        </authorList>
    </citation>
    <scope>NUCLEOTIDE SEQUENCE [LARGE SCALE GENOMIC DNA]</scope>
    <source>
        <strain evidence="8">ATCC MYA-4447 / BCRC 22081 / CBS 7064 / NBRC 10061 / NRRL Y-12695</strain>
    </source>
</reference>
<accession>G8Y0M8</accession>
<evidence type="ECO:0000313" key="7">
    <source>
        <dbReference type="EMBL" id="CCE86381.1"/>
    </source>
</evidence>
<dbReference type="OrthoDB" id="166375at2759"/>
<dbReference type="Proteomes" id="UP000005222">
    <property type="component" value="Chromosome N"/>
</dbReference>
<dbReference type="InterPro" id="IPR004343">
    <property type="entry name" value="Plus-3_dom"/>
</dbReference>
<sequence length="576" mass="66499">MSDLDDDLLALAGGVSDSENDPKVSGDKREAGDAVGGKAKKRHIQSDGNSDEEDMDDGNEEDDGNDAEYGDYDDGDADLQDASDEVDDNDDLEEDEEELVNPYPLEGKYKDEEDREKLLSMDEIQREQTLFERTQEMERYNEKKYLQQRMQQEKQKKHDSSEKKATRASTRNKEASGRKSKLDKLTELKKQRERKSRMQQDDYEEESEEEDEDEHRFSGDDDEDGYGYGYDDEDEDVAWGRGGSSKFKRKSFERAKLEDIQKILVGRSILHKYCYYSDFSDAVIGCFGRVNIGIDRRTKRPMYRLVTITDVKSIPEKAYDLPKFKCDIYLTVNQNREQSKTFPINIFSDSPLTSEELERYVHELNKTGEELPYLDDVNEKYEILQHMLNRGISDKDINEIMEKKQKLSSNIQSYDAVYKKARLLDQLKIAEQTNDEQKATEVAKKISELEKVLISKNMSGNNSESLSTMSKVNERNRKLNHESIRKAEVKSSQARKVLESGGGDPFSRLKTSAKTMYEDINNQENEKALVNAKSNFETRVAEKNRKEAEMATSTYRCLGIMDKLIKEIDVYPELKF</sequence>
<dbReference type="Gene3D" id="3.90.70.200">
    <property type="entry name" value="Plus-3 domain"/>
    <property type="match status" value="1"/>
</dbReference>
<dbReference type="SMART" id="SM00719">
    <property type="entry name" value="Plus3"/>
    <property type="match status" value="1"/>
</dbReference>
<dbReference type="GO" id="GO:0070911">
    <property type="term" value="P:global genome nucleotide-excision repair"/>
    <property type="evidence" value="ECO:0007669"/>
    <property type="project" value="EnsemblFungi"/>
</dbReference>
<dbReference type="FunCoup" id="G8Y0M8">
    <property type="interactions" value="555"/>
</dbReference>
<protein>
    <submittedName>
        <fullName evidence="7">Piso0_004866 protein</fullName>
    </submittedName>
</protein>
<feature type="compositionally biased region" description="Acidic residues" evidence="5">
    <location>
        <begin position="201"/>
        <end position="213"/>
    </location>
</feature>
<keyword evidence="3" id="KW-0804">Transcription</keyword>
<dbReference type="GO" id="GO:0003723">
    <property type="term" value="F:RNA binding"/>
    <property type="evidence" value="ECO:0007669"/>
    <property type="project" value="EnsemblFungi"/>
</dbReference>
<feature type="domain" description="Plus3" evidence="6">
    <location>
        <begin position="254"/>
        <end position="389"/>
    </location>
</feature>
<evidence type="ECO:0000256" key="4">
    <source>
        <dbReference type="ARBA" id="ARBA00023242"/>
    </source>
</evidence>
<feature type="compositionally biased region" description="Basic and acidic residues" evidence="5">
    <location>
        <begin position="20"/>
        <end position="32"/>
    </location>
</feature>
<dbReference type="InterPro" id="IPR036128">
    <property type="entry name" value="Plus3-like_sf"/>
</dbReference>
<dbReference type="Pfam" id="PF03126">
    <property type="entry name" value="Plus-3"/>
    <property type="match status" value="1"/>
</dbReference>
<keyword evidence="4" id="KW-0539">Nucleus</keyword>
<dbReference type="PANTHER" id="PTHR13115">
    <property type="entry name" value="RNA POLYMERASE-ASSOCIATED PROTEIN RTF1 HOMOLOG"/>
    <property type="match status" value="1"/>
</dbReference>
<dbReference type="GO" id="GO:0000122">
    <property type="term" value="P:negative regulation of transcription by RNA polymerase II"/>
    <property type="evidence" value="ECO:0007669"/>
    <property type="project" value="EnsemblFungi"/>
</dbReference>
<evidence type="ECO:0000256" key="3">
    <source>
        <dbReference type="ARBA" id="ARBA00023163"/>
    </source>
</evidence>
<dbReference type="PANTHER" id="PTHR13115:SF8">
    <property type="entry name" value="RNA POLYMERASE-ASSOCIATED PROTEIN RTF1 HOMOLOG"/>
    <property type="match status" value="1"/>
</dbReference>
<dbReference type="EMBL" id="FO082046">
    <property type="protein sequence ID" value="CCE86381.1"/>
    <property type="molecule type" value="Genomic_DNA"/>
</dbReference>
<dbReference type="GO" id="GO:0006353">
    <property type="term" value="P:DNA-templated transcription termination"/>
    <property type="evidence" value="ECO:0007669"/>
    <property type="project" value="EnsemblFungi"/>
</dbReference>
<evidence type="ECO:0000313" key="8">
    <source>
        <dbReference type="Proteomes" id="UP000005222"/>
    </source>
</evidence>
<dbReference type="GO" id="GO:0000791">
    <property type="term" value="C:euchromatin"/>
    <property type="evidence" value="ECO:0007669"/>
    <property type="project" value="EnsemblFungi"/>
</dbReference>
<dbReference type="GO" id="GO:0042138">
    <property type="term" value="P:meiotic DNA double-strand break formation"/>
    <property type="evidence" value="ECO:0007669"/>
    <property type="project" value="EnsemblFungi"/>
</dbReference>
<dbReference type="GO" id="GO:0016593">
    <property type="term" value="C:Cdc73/Paf1 complex"/>
    <property type="evidence" value="ECO:0007669"/>
    <property type="project" value="EnsemblFungi"/>
</dbReference>
<feature type="region of interest" description="Disordered" evidence="5">
    <location>
        <begin position="1"/>
        <end position="233"/>
    </location>
</feature>
<dbReference type="GO" id="GO:0031126">
    <property type="term" value="P:sno(s)RNA 3'-end processing"/>
    <property type="evidence" value="ECO:0007669"/>
    <property type="project" value="EnsemblFungi"/>
</dbReference>
<keyword evidence="2" id="KW-0805">Transcription regulation</keyword>
<evidence type="ECO:0000256" key="5">
    <source>
        <dbReference type="SAM" id="MobiDB-lite"/>
    </source>
</evidence>
<dbReference type="InParanoid" id="G8Y0M8"/>
<dbReference type="GO" id="GO:1990269">
    <property type="term" value="F:RNA polymerase II C-terminal domain phosphoserine binding"/>
    <property type="evidence" value="ECO:0007669"/>
    <property type="project" value="EnsemblFungi"/>
</dbReference>
<keyword evidence="8" id="KW-1185">Reference proteome</keyword>
<feature type="compositionally biased region" description="Acidic residues" evidence="5">
    <location>
        <begin position="49"/>
        <end position="99"/>
    </location>
</feature>
<gene>
    <name evidence="7" type="primary">Piso0_004866</name>
    <name evidence="7" type="ORF">GNLVRS01_PISO0N02851g</name>
</gene>
<dbReference type="SUPFAM" id="SSF159042">
    <property type="entry name" value="Plus3-like"/>
    <property type="match status" value="1"/>
</dbReference>
<evidence type="ECO:0000259" key="6">
    <source>
        <dbReference type="PROSITE" id="PS51360"/>
    </source>
</evidence>
<dbReference type="STRING" id="559304.G8Y0M8"/>
<dbReference type="GO" id="GO:0001015">
    <property type="term" value="P:snoRNA transcription by RNA polymerase II"/>
    <property type="evidence" value="ECO:0007669"/>
    <property type="project" value="EnsemblFungi"/>
</dbReference>
<name>G8Y0M8_PICSO</name>
<dbReference type="GO" id="GO:0003677">
    <property type="term" value="F:DNA binding"/>
    <property type="evidence" value="ECO:0007669"/>
    <property type="project" value="InterPro"/>
</dbReference>
<dbReference type="GO" id="GO:2001209">
    <property type="term" value="P:positive regulation of transcription elongation by RNA polymerase I"/>
    <property type="evidence" value="ECO:0007669"/>
    <property type="project" value="EnsemblFungi"/>
</dbReference>
<feature type="compositionally biased region" description="Acidic residues" evidence="5">
    <location>
        <begin position="220"/>
        <end position="233"/>
    </location>
</feature>
<dbReference type="eggNOG" id="KOG2402">
    <property type="taxonomic scope" value="Eukaryota"/>
</dbReference>
<dbReference type="GO" id="GO:0031124">
    <property type="term" value="P:mRNA 3'-end processing"/>
    <property type="evidence" value="ECO:0007669"/>
    <property type="project" value="EnsemblFungi"/>
</dbReference>
<organism evidence="7 8">
    <name type="scientific">Pichia sorbitophila (strain ATCC MYA-4447 / BCRC 22081 / CBS 7064 / NBRC 10061 / NRRL Y-12695)</name>
    <name type="common">Hybrid yeast</name>
    <dbReference type="NCBI Taxonomy" id="559304"/>
    <lineage>
        <taxon>Eukaryota</taxon>
        <taxon>Fungi</taxon>
        <taxon>Dikarya</taxon>
        <taxon>Ascomycota</taxon>
        <taxon>Saccharomycotina</taxon>
        <taxon>Pichiomycetes</taxon>
        <taxon>Debaryomycetaceae</taxon>
        <taxon>Millerozyma</taxon>
    </lineage>
</organism>
<comment type="subcellular location">
    <subcellularLocation>
        <location evidence="1">Nucleus</location>
    </subcellularLocation>
</comment>